<keyword evidence="4" id="KW-0378">Hydrolase</keyword>
<organism evidence="4">
    <name type="scientific">Hypotaenidia okinawae</name>
    <dbReference type="NCBI Taxonomy" id="2861861"/>
    <lineage>
        <taxon>Eukaryota</taxon>
        <taxon>Metazoa</taxon>
        <taxon>Chordata</taxon>
        <taxon>Craniata</taxon>
        <taxon>Vertebrata</taxon>
        <taxon>Euteleostomi</taxon>
        <taxon>Archelosauria</taxon>
        <taxon>Archosauria</taxon>
        <taxon>Dinosauria</taxon>
        <taxon>Saurischia</taxon>
        <taxon>Theropoda</taxon>
        <taxon>Coelurosauria</taxon>
        <taxon>Aves</taxon>
        <taxon>Neognathae</taxon>
        <taxon>Neoaves</taxon>
        <taxon>Gruiformes</taxon>
        <taxon>Rallidae</taxon>
        <taxon>Hypotaenidia</taxon>
    </lineage>
</organism>
<evidence type="ECO:0000313" key="4">
    <source>
        <dbReference type="EMBL" id="LAC32733.1"/>
    </source>
</evidence>
<dbReference type="SUPFAM" id="SSF53474">
    <property type="entry name" value="alpha/beta-Hydrolases"/>
    <property type="match status" value="1"/>
</dbReference>
<reference evidence="4" key="2">
    <citation type="submission" date="2020-03" db="EMBL/GenBank/DDBJ databases">
        <authorList>
            <consortium name="Environmental Genome Science Research Promotion Project"/>
            <person name="Nakajima N."/>
            <person name="Onuma M."/>
            <person name="Endoh D."/>
        </authorList>
    </citation>
    <scope>NUCLEOTIDE SEQUENCE</scope>
</reference>
<dbReference type="InterPro" id="IPR002018">
    <property type="entry name" value="CarbesteraseB"/>
</dbReference>
<evidence type="ECO:0000256" key="1">
    <source>
        <dbReference type="ARBA" id="ARBA00005964"/>
    </source>
</evidence>
<evidence type="ECO:0000256" key="2">
    <source>
        <dbReference type="SAM" id="SignalP"/>
    </source>
</evidence>
<sequence>MNEACFPSFLFFFLQPSLFISASADGVFFPKSPRELLSEKRINAVPYIIGVNNCEFGWVLPVTMKFPPYAEGLDADVARQILQSTLPLSIKDVTSEVLDKIYKEYIGNAKNRAEVRDGLLDAIADPLFVLSAIEVARYHRDAGNPVYFYEFQHRPSQSTGVVPEFVKADHTDEIAFVFGKPFLAGHATEEENKLSRTVMRYWTNFARNGDPNGEGLVHWPQYGLDEKYLEINLIQKASEKLKEHKMEFWTQLTEQMMNERREHTDL</sequence>
<proteinExistence type="inferred from homology"/>
<protein>
    <submittedName>
        <fullName evidence="4">Fatty acyl-CoA hydrolase, medium chain-like</fullName>
    </submittedName>
</protein>
<feature type="signal peptide" evidence="2">
    <location>
        <begin position="1"/>
        <end position="24"/>
    </location>
</feature>
<dbReference type="Gene3D" id="3.40.50.1820">
    <property type="entry name" value="alpha/beta hydrolase"/>
    <property type="match status" value="1"/>
</dbReference>
<evidence type="ECO:0000259" key="3">
    <source>
        <dbReference type="Pfam" id="PF00135"/>
    </source>
</evidence>
<comment type="similarity">
    <text evidence="1">Belongs to the type-B carboxylesterase/lipase family.</text>
</comment>
<dbReference type="AlphaFoldDB" id="A0A6G1R2M4"/>
<dbReference type="InterPro" id="IPR050309">
    <property type="entry name" value="Type-B_Carboxylest/Lipase"/>
</dbReference>
<accession>A0A6G1R2M4</accession>
<dbReference type="GO" id="GO:0016787">
    <property type="term" value="F:hydrolase activity"/>
    <property type="evidence" value="ECO:0007669"/>
    <property type="project" value="UniProtKB-KW"/>
</dbReference>
<feature type="chain" id="PRO_5026293071" evidence="2">
    <location>
        <begin position="25"/>
        <end position="266"/>
    </location>
</feature>
<reference evidence="4" key="1">
    <citation type="submission" date="2020-03" db="EMBL/GenBank/DDBJ databases">
        <title>Okinawa Rail whole genome shotgun sequence.</title>
        <authorList>
            <person name="Nakajima N."/>
            <person name="Onuma M."/>
            <person name="Endoh D."/>
        </authorList>
    </citation>
    <scope>NUCLEOTIDE SEQUENCE</scope>
</reference>
<dbReference type="Pfam" id="PF00135">
    <property type="entry name" value="COesterase"/>
    <property type="match status" value="1"/>
</dbReference>
<dbReference type="EMBL" id="ICPP01000089">
    <property type="protein sequence ID" value="LAC32733.1"/>
    <property type="molecule type" value="Transcribed_RNA"/>
</dbReference>
<keyword evidence="2" id="KW-0732">Signal</keyword>
<dbReference type="InterPro" id="IPR029058">
    <property type="entry name" value="AB_hydrolase_fold"/>
</dbReference>
<name>A0A6G1R2M4_9GRUI</name>
<dbReference type="PANTHER" id="PTHR11559">
    <property type="entry name" value="CARBOXYLESTERASE"/>
    <property type="match status" value="1"/>
</dbReference>
<feature type="domain" description="Carboxylesterase type B" evidence="3">
    <location>
        <begin position="17"/>
        <end position="249"/>
    </location>
</feature>